<protein>
    <submittedName>
        <fullName evidence="5">DNA-binding transcriptional regulator, GntR family</fullName>
    </submittedName>
</protein>
<dbReference type="InterPro" id="IPR036390">
    <property type="entry name" value="WH_DNA-bd_sf"/>
</dbReference>
<dbReference type="Gene3D" id="1.10.10.10">
    <property type="entry name" value="Winged helix-like DNA-binding domain superfamily/Winged helix DNA-binding domain"/>
    <property type="match status" value="1"/>
</dbReference>
<evidence type="ECO:0000256" key="2">
    <source>
        <dbReference type="ARBA" id="ARBA00023125"/>
    </source>
</evidence>
<dbReference type="InterPro" id="IPR036388">
    <property type="entry name" value="WH-like_DNA-bd_sf"/>
</dbReference>
<keyword evidence="3" id="KW-0804">Transcription</keyword>
<keyword evidence="1" id="KW-0805">Transcription regulation</keyword>
<dbReference type="PANTHER" id="PTHR44846:SF1">
    <property type="entry name" value="MANNOSYL-D-GLYCERATE TRANSPORT_METABOLISM SYSTEM REPRESSOR MNGR-RELATED"/>
    <property type="match status" value="1"/>
</dbReference>
<dbReference type="InterPro" id="IPR011663">
    <property type="entry name" value="UTRA"/>
</dbReference>
<evidence type="ECO:0000259" key="4">
    <source>
        <dbReference type="PROSITE" id="PS50949"/>
    </source>
</evidence>
<organism evidence="5 6">
    <name type="scientific">Saccharopolyspora flava</name>
    <dbReference type="NCBI Taxonomy" id="95161"/>
    <lineage>
        <taxon>Bacteria</taxon>
        <taxon>Bacillati</taxon>
        <taxon>Actinomycetota</taxon>
        <taxon>Actinomycetes</taxon>
        <taxon>Pseudonocardiales</taxon>
        <taxon>Pseudonocardiaceae</taxon>
        <taxon>Saccharopolyspora</taxon>
    </lineage>
</organism>
<dbReference type="RefSeq" id="WP_093418145.1">
    <property type="nucleotide sequence ID" value="NZ_FOZX01000004.1"/>
</dbReference>
<dbReference type="EMBL" id="FOZX01000004">
    <property type="protein sequence ID" value="SFS75340.1"/>
    <property type="molecule type" value="Genomic_DNA"/>
</dbReference>
<reference evidence="6" key="1">
    <citation type="submission" date="2016-10" db="EMBL/GenBank/DDBJ databases">
        <authorList>
            <person name="Varghese N."/>
            <person name="Submissions S."/>
        </authorList>
    </citation>
    <scope>NUCLEOTIDE SEQUENCE [LARGE SCALE GENOMIC DNA]</scope>
    <source>
        <strain evidence="6">DSM 44771</strain>
    </source>
</reference>
<dbReference type="PROSITE" id="PS50949">
    <property type="entry name" value="HTH_GNTR"/>
    <property type="match status" value="1"/>
</dbReference>
<dbReference type="GO" id="GO:0045892">
    <property type="term" value="P:negative regulation of DNA-templated transcription"/>
    <property type="evidence" value="ECO:0007669"/>
    <property type="project" value="TreeGrafter"/>
</dbReference>
<dbReference type="InterPro" id="IPR000524">
    <property type="entry name" value="Tscrpt_reg_HTH_GntR"/>
</dbReference>
<keyword evidence="6" id="KW-1185">Reference proteome</keyword>
<sequence>MSSKDQTGEAAYKVLARELREAILQRRYVDGTRLPTEAELAAEHRVSRQTVRRAFHDLVAEGMVYRVPGRGTFAAPRDGQYLRQFGSIEDLMGLSLDTQLEVLRPLRRRVDVDAASRLRLDSDAVHTVVFRRTHDGEAFCHTAVHLHPAAAAVLADVPELTEKGAVSDATIIGLLDTRLSNPIAEAEQSITAAAAEKPLADALGCTIGDPLLRVDRIYLTTDQHPVELAINHFLPEQYSYRVKLRRSTH</sequence>
<keyword evidence="2 5" id="KW-0238">DNA-binding</keyword>
<dbReference type="SUPFAM" id="SSF64288">
    <property type="entry name" value="Chorismate lyase-like"/>
    <property type="match status" value="1"/>
</dbReference>
<name>A0A1I6SET2_9PSEU</name>
<dbReference type="GO" id="GO:0003700">
    <property type="term" value="F:DNA-binding transcription factor activity"/>
    <property type="evidence" value="ECO:0007669"/>
    <property type="project" value="InterPro"/>
</dbReference>
<dbReference type="Proteomes" id="UP000198852">
    <property type="component" value="Unassembled WGS sequence"/>
</dbReference>
<dbReference type="Gene3D" id="3.40.1410.10">
    <property type="entry name" value="Chorismate lyase-like"/>
    <property type="match status" value="1"/>
</dbReference>
<dbReference type="STRING" id="95161.SAMN05660874_03156"/>
<dbReference type="Pfam" id="PF00392">
    <property type="entry name" value="GntR"/>
    <property type="match status" value="1"/>
</dbReference>
<dbReference type="GO" id="GO:0003677">
    <property type="term" value="F:DNA binding"/>
    <property type="evidence" value="ECO:0007669"/>
    <property type="project" value="UniProtKB-KW"/>
</dbReference>
<proteinExistence type="predicted"/>
<dbReference type="InterPro" id="IPR028978">
    <property type="entry name" value="Chorismate_lyase_/UTRA_dom_sf"/>
</dbReference>
<dbReference type="Pfam" id="PF07702">
    <property type="entry name" value="UTRA"/>
    <property type="match status" value="1"/>
</dbReference>
<dbReference type="AlphaFoldDB" id="A0A1I6SET2"/>
<gene>
    <name evidence="5" type="ORF">SAMN05660874_03156</name>
</gene>
<dbReference type="InterPro" id="IPR050679">
    <property type="entry name" value="Bact_HTH_transcr_reg"/>
</dbReference>
<evidence type="ECO:0000256" key="3">
    <source>
        <dbReference type="ARBA" id="ARBA00023163"/>
    </source>
</evidence>
<evidence type="ECO:0000256" key="1">
    <source>
        <dbReference type="ARBA" id="ARBA00023015"/>
    </source>
</evidence>
<dbReference type="PRINTS" id="PR00035">
    <property type="entry name" value="HTHGNTR"/>
</dbReference>
<dbReference type="SUPFAM" id="SSF46785">
    <property type="entry name" value="Winged helix' DNA-binding domain"/>
    <property type="match status" value="1"/>
</dbReference>
<dbReference type="SMART" id="SM00345">
    <property type="entry name" value="HTH_GNTR"/>
    <property type="match status" value="1"/>
</dbReference>
<dbReference type="OrthoDB" id="3615556at2"/>
<dbReference type="PANTHER" id="PTHR44846">
    <property type="entry name" value="MANNOSYL-D-GLYCERATE TRANSPORT/METABOLISM SYSTEM REPRESSOR MNGR-RELATED"/>
    <property type="match status" value="1"/>
</dbReference>
<evidence type="ECO:0000313" key="5">
    <source>
        <dbReference type="EMBL" id="SFS75340.1"/>
    </source>
</evidence>
<dbReference type="SMART" id="SM00866">
    <property type="entry name" value="UTRA"/>
    <property type="match status" value="1"/>
</dbReference>
<dbReference type="CDD" id="cd07377">
    <property type="entry name" value="WHTH_GntR"/>
    <property type="match status" value="1"/>
</dbReference>
<feature type="domain" description="HTH gntR-type" evidence="4">
    <location>
        <begin position="9"/>
        <end position="77"/>
    </location>
</feature>
<accession>A0A1I6SET2</accession>
<evidence type="ECO:0000313" key="6">
    <source>
        <dbReference type="Proteomes" id="UP000198852"/>
    </source>
</evidence>